<accession>A0ABM5ZX59</accession>
<dbReference type="EMBL" id="CP014945">
    <property type="protein sequence ID" value="AMT96561.1"/>
    <property type="molecule type" value="Genomic_DNA"/>
</dbReference>
<name>A0ABM5ZX59_9GAMM</name>
<reference evidence="3 4" key="1">
    <citation type="submission" date="2016-03" db="EMBL/GenBank/DDBJ databases">
        <title>Genome sequencing of Psychrobacter alimentarius PAMC 27889.</title>
        <authorList>
            <person name="Lee J."/>
            <person name="Kim O.-S."/>
        </authorList>
    </citation>
    <scope>NUCLEOTIDE SEQUENCE [LARGE SCALE GENOMIC DNA]</scope>
    <source>
        <strain evidence="3 4">PAMC 27889</strain>
    </source>
</reference>
<evidence type="ECO:0000259" key="2">
    <source>
        <dbReference type="Pfam" id="PF01970"/>
    </source>
</evidence>
<gene>
    <name evidence="3" type="ORF">A3K91_0946</name>
</gene>
<organism evidence="3 4">
    <name type="scientific">Psychrobacter alimentarius</name>
    <dbReference type="NCBI Taxonomy" id="261164"/>
    <lineage>
        <taxon>Bacteria</taxon>
        <taxon>Pseudomonadati</taxon>
        <taxon>Pseudomonadota</taxon>
        <taxon>Gammaproteobacteria</taxon>
        <taxon>Moraxellales</taxon>
        <taxon>Moraxellaceae</taxon>
        <taxon>Psychrobacter</taxon>
    </lineage>
</organism>
<feature type="transmembrane region" description="Helical" evidence="1">
    <location>
        <begin position="113"/>
        <end position="134"/>
    </location>
</feature>
<evidence type="ECO:0000256" key="1">
    <source>
        <dbReference type="SAM" id="Phobius"/>
    </source>
</evidence>
<keyword evidence="4" id="KW-1185">Reference proteome</keyword>
<keyword evidence="1" id="KW-1133">Transmembrane helix</keyword>
<evidence type="ECO:0000313" key="4">
    <source>
        <dbReference type="Proteomes" id="UP000076104"/>
    </source>
</evidence>
<dbReference type="Pfam" id="PF01970">
    <property type="entry name" value="TctA"/>
    <property type="match status" value="1"/>
</dbReference>
<dbReference type="GeneID" id="33059902"/>
<evidence type="ECO:0000313" key="3">
    <source>
        <dbReference type="EMBL" id="AMT96561.1"/>
    </source>
</evidence>
<keyword evidence="1" id="KW-0812">Transmembrane</keyword>
<keyword evidence="1" id="KW-0472">Membrane</keyword>
<feature type="transmembrane region" description="Helical" evidence="1">
    <location>
        <begin position="435"/>
        <end position="456"/>
    </location>
</feature>
<dbReference type="RefSeq" id="WP_062844240.1">
    <property type="nucleotide sequence ID" value="NZ_CP014945.1"/>
</dbReference>
<feature type="transmembrane region" description="Helical" evidence="1">
    <location>
        <begin position="397"/>
        <end position="423"/>
    </location>
</feature>
<dbReference type="InterPro" id="IPR002823">
    <property type="entry name" value="DUF112_TM"/>
</dbReference>
<feature type="transmembrane region" description="Helical" evidence="1">
    <location>
        <begin position="12"/>
        <end position="32"/>
    </location>
</feature>
<dbReference type="Proteomes" id="UP000076104">
    <property type="component" value="Chromosome"/>
</dbReference>
<feature type="transmembrane region" description="Helical" evidence="1">
    <location>
        <begin position="38"/>
        <end position="61"/>
    </location>
</feature>
<sequence length="457" mass="49019">MLHEILIQFWPALMYGVIGAIIFSLIGMVSGTDETATMVPLTLMVIIIGAPPAAVFTFWMAGAVSKHMTHAIPTALLGIPGDTMATPMLEEADLLRKLGIPHIALKKMISSSIISAFIAVVAAVGFALILAPFGDIITKFAPWIFLIAAISIAYFSKGKWASVLLLIPFVTFILALKAFTAQYDTSLGVTYFLAIAIGPLIADLFTVMSPAGRKLQSRAKNNEVQVAPDLKLWQGYFPNPFKILNKTQIKFTVITSLISSATFVFSPVAMTVILGEFVGSRIKNTYHRLTTVLSSKNGVTESTYIAEALIPLIAFGLPLSPVAAGPAAPLFNAPPVFNVETAEVAGNNLHHLLSPMDFLFYGVLSVILAAIIAYPFSMNYARNAALFVVKKISHEAIIATFIGLILVISIWEGGLVGVFTVLGLGLLGGLLSKHFSFNTGCQFMGYYVAVLSIPAIM</sequence>
<protein>
    <submittedName>
        <fullName evidence="3">Membrane protein</fullName>
    </submittedName>
</protein>
<proteinExistence type="predicted"/>
<feature type="transmembrane region" description="Helical" evidence="1">
    <location>
        <begin position="358"/>
        <end position="376"/>
    </location>
</feature>
<feature type="transmembrane region" description="Helical" evidence="1">
    <location>
        <begin position="163"/>
        <end position="183"/>
    </location>
</feature>
<feature type="transmembrane region" description="Helical" evidence="1">
    <location>
        <begin position="140"/>
        <end position="156"/>
    </location>
</feature>
<feature type="domain" description="DUF112" evidence="2">
    <location>
        <begin position="13"/>
        <end position="433"/>
    </location>
</feature>
<feature type="transmembrane region" description="Helical" evidence="1">
    <location>
        <begin position="251"/>
        <end position="274"/>
    </location>
</feature>
<feature type="transmembrane region" description="Helical" evidence="1">
    <location>
        <begin position="189"/>
        <end position="208"/>
    </location>
</feature>